<organism evidence="7 8">
    <name type="scientific">Dryococelus australis</name>
    <dbReference type="NCBI Taxonomy" id="614101"/>
    <lineage>
        <taxon>Eukaryota</taxon>
        <taxon>Metazoa</taxon>
        <taxon>Ecdysozoa</taxon>
        <taxon>Arthropoda</taxon>
        <taxon>Hexapoda</taxon>
        <taxon>Insecta</taxon>
        <taxon>Pterygota</taxon>
        <taxon>Neoptera</taxon>
        <taxon>Polyneoptera</taxon>
        <taxon>Phasmatodea</taxon>
        <taxon>Verophasmatodea</taxon>
        <taxon>Anareolatae</taxon>
        <taxon>Phasmatidae</taxon>
        <taxon>Eurycanthinae</taxon>
        <taxon>Dryococelus</taxon>
    </lineage>
</organism>
<keyword evidence="4" id="KW-0325">Glycoprotein</keyword>
<dbReference type="InterPro" id="IPR029058">
    <property type="entry name" value="AB_hydrolase_fold"/>
</dbReference>
<keyword evidence="2" id="KW-0719">Serine esterase</keyword>
<dbReference type="EC" id="3.1.1.-" evidence="5"/>
<evidence type="ECO:0000256" key="2">
    <source>
        <dbReference type="ARBA" id="ARBA00022487"/>
    </source>
</evidence>
<comment type="similarity">
    <text evidence="1 5">Belongs to the type-B carboxylesterase/lipase family.</text>
</comment>
<dbReference type="PANTHER" id="PTHR43142:SF1">
    <property type="entry name" value="CARBOXYLIC ESTER HYDROLASE"/>
    <property type="match status" value="1"/>
</dbReference>
<evidence type="ECO:0000313" key="7">
    <source>
        <dbReference type="EMBL" id="KAJ8871578.1"/>
    </source>
</evidence>
<evidence type="ECO:0000256" key="1">
    <source>
        <dbReference type="ARBA" id="ARBA00005964"/>
    </source>
</evidence>
<evidence type="ECO:0000256" key="3">
    <source>
        <dbReference type="ARBA" id="ARBA00022801"/>
    </source>
</evidence>
<sequence>MNSSGTTVPVFVGLLESTTIFPFVYRGTYPPTPRGVMIWEATTNDHSLPLVEIRRSLNAQSPKPPVSWNDIRNATSDAAICIQRSIFARQEDISGSEDCLYLNVYTQKIPGSEYTTTNLPVMVWFHGGGWVSGAGTSKFYGPTFLMDQDIVLVTVNYRLGPLGFLSTGDEASPGNYGLKDQVAALRWTRDNIAAFGGNPNSVTIFGESAGGASVHYHMLSPLSNGLFHRGISQSGTALNIWTLAPNGDSKFQAEKLATFLSCPKEPTAALVKCLREKSAVDIIATDRQFMEWDVDPLIPFKPVIEKRAADGEEIFLPDHPLHLLLNRSKLLNTSWITGLNSGEGGLRAAPIFANQELVAELNHRFNEIAPISMFYGQTSPKVDEVSQRIRNFYFGNEAIDSETVYSAVDMFTDNWFLHGANQAVKLQAAISNAPVYYYYFTYRGTKSFSELFSGINTDFGVCHADELQYLFPSNRVFPDLVPSEEDNKIADILITTWTNFARTGKPSAEEVNVPVEWKPVTPSALEYLHIGSEIFMSRDLLKERAEFWASLPINKHQIYAHFAKDEL</sequence>
<dbReference type="SUPFAM" id="SSF53474">
    <property type="entry name" value="alpha/beta-Hydrolases"/>
    <property type="match status" value="1"/>
</dbReference>
<dbReference type="Pfam" id="PF00135">
    <property type="entry name" value="COesterase"/>
    <property type="match status" value="1"/>
</dbReference>
<dbReference type="Gene3D" id="3.40.50.1820">
    <property type="entry name" value="alpha/beta hydrolase"/>
    <property type="match status" value="1"/>
</dbReference>
<evidence type="ECO:0000256" key="4">
    <source>
        <dbReference type="ARBA" id="ARBA00023180"/>
    </source>
</evidence>
<dbReference type="InterPro" id="IPR019826">
    <property type="entry name" value="Carboxylesterase_B_AS"/>
</dbReference>
<dbReference type="InterPro" id="IPR019819">
    <property type="entry name" value="Carboxylesterase_B_CS"/>
</dbReference>
<accession>A0ABQ9GHT6</accession>
<proteinExistence type="inferred from homology"/>
<evidence type="ECO:0000313" key="8">
    <source>
        <dbReference type="Proteomes" id="UP001159363"/>
    </source>
</evidence>
<dbReference type="EMBL" id="JARBHB010000012">
    <property type="protein sequence ID" value="KAJ8871578.1"/>
    <property type="molecule type" value="Genomic_DNA"/>
</dbReference>
<protein>
    <recommendedName>
        <fullName evidence="5">Carboxylic ester hydrolase</fullName>
        <ecNumber evidence="5">3.1.1.-</ecNumber>
    </recommendedName>
</protein>
<evidence type="ECO:0000259" key="6">
    <source>
        <dbReference type="Pfam" id="PF00135"/>
    </source>
</evidence>
<comment type="caution">
    <text evidence="7">The sequence shown here is derived from an EMBL/GenBank/DDBJ whole genome shotgun (WGS) entry which is preliminary data.</text>
</comment>
<gene>
    <name evidence="7" type="ORF">PR048_027904</name>
</gene>
<keyword evidence="3 5" id="KW-0378">Hydrolase</keyword>
<keyword evidence="8" id="KW-1185">Reference proteome</keyword>
<dbReference type="PROSITE" id="PS00122">
    <property type="entry name" value="CARBOXYLESTERASE_B_1"/>
    <property type="match status" value="1"/>
</dbReference>
<feature type="domain" description="Carboxylesterase type B" evidence="6">
    <location>
        <begin position="60"/>
        <end position="548"/>
    </location>
</feature>
<dbReference type="PROSITE" id="PS00941">
    <property type="entry name" value="CARBOXYLESTERASE_B_2"/>
    <property type="match status" value="1"/>
</dbReference>
<dbReference type="InterPro" id="IPR002018">
    <property type="entry name" value="CarbesteraseB"/>
</dbReference>
<dbReference type="Proteomes" id="UP001159363">
    <property type="component" value="Chromosome 11"/>
</dbReference>
<reference evidence="7 8" key="1">
    <citation type="submission" date="2023-02" db="EMBL/GenBank/DDBJ databases">
        <title>LHISI_Scaffold_Assembly.</title>
        <authorList>
            <person name="Stuart O.P."/>
            <person name="Cleave R."/>
            <person name="Magrath M.J.L."/>
            <person name="Mikheyev A.S."/>
        </authorList>
    </citation>
    <scope>NUCLEOTIDE SEQUENCE [LARGE SCALE GENOMIC DNA]</scope>
    <source>
        <strain evidence="7">Daus_M_001</strain>
        <tissue evidence="7">Leg muscle</tissue>
    </source>
</reference>
<name>A0ABQ9GHT6_9NEOP</name>
<dbReference type="PANTHER" id="PTHR43142">
    <property type="entry name" value="CARBOXYLIC ESTER HYDROLASE"/>
    <property type="match status" value="1"/>
</dbReference>
<evidence type="ECO:0000256" key="5">
    <source>
        <dbReference type="RuleBase" id="RU361235"/>
    </source>
</evidence>